<name>A0A2G8RIW4_9RHOB</name>
<dbReference type="InterPro" id="IPR021760">
    <property type="entry name" value="RepC_C"/>
</dbReference>
<proteinExistence type="predicted"/>
<gene>
    <name evidence="4" type="ORF">P775_06520</name>
</gene>
<feature type="domain" description="Plasmid replication protein C C-terminal" evidence="3">
    <location>
        <begin position="248"/>
        <end position="342"/>
    </location>
</feature>
<evidence type="ECO:0000259" key="3">
    <source>
        <dbReference type="Pfam" id="PF11800"/>
    </source>
</evidence>
<dbReference type="EMBL" id="AWWI01000048">
    <property type="protein sequence ID" value="PIL21018.1"/>
    <property type="molecule type" value="Genomic_DNA"/>
</dbReference>
<organism evidence="4 5">
    <name type="scientific">Puniceibacterium antarcticum</name>
    <dbReference type="NCBI Taxonomy" id="1206336"/>
    <lineage>
        <taxon>Bacteria</taxon>
        <taxon>Pseudomonadati</taxon>
        <taxon>Pseudomonadota</taxon>
        <taxon>Alphaproteobacteria</taxon>
        <taxon>Rhodobacterales</taxon>
        <taxon>Paracoccaceae</taxon>
        <taxon>Puniceibacterium</taxon>
    </lineage>
</organism>
<feature type="region of interest" description="Disordered" evidence="1">
    <location>
        <begin position="199"/>
        <end position="222"/>
    </location>
</feature>
<dbReference type="Proteomes" id="UP000231259">
    <property type="component" value="Unassembled WGS sequence"/>
</dbReference>
<dbReference type="Pfam" id="PF11800">
    <property type="entry name" value="RP-C_C"/>
    <property type="match status" value="1"/>
</dbReference>
<evidence type="ECO:0000313" key="4">
    <source>
        <dbReference type="EMBL" id="PIL21018.1"/>
    </source>
</evidence>
<dbReference type="InterPro" id="IPR047611">
    <property type="entry name" value="RepABC_RepC"/>
</dbReference>
<dbReference type="RefSeq" id="WP_099910178.1">
    <property type="nucleotide sequence ID" value="NZ_AWWI01000048.1"/>
</dbReference>
<accession>A0A2G8RIW4</accession>
<comment type="caution">
    <text evidence="4">The sequence shown here is derived from an EMBL/GenBank/DDBJ whole genome shotgun (WGS) entry which is preliminary data.</text>
</comment>
<keyword evidence="5" id="KW-1185">Reference proteome</keyword>
<sequence>MKKMSQTGFGQSAEVCTSADKWALLATLTEAAPDIGLNHRTLSVLKALLSFFPDRILPEDAGAAVVFPSNRSLSLRLNGMPESTLRRHLATLVTQGIVSRQDGPNRKRFARRYGIPYGFDLSPLARTAQSLRQAADSARERAAHLTALRDRLALLRARLLEDERLSPDHPLMEQIRLTLRRKAVETTLRNLIEHVEPLLSAPPPRPCDTAKMSGRDAQNERHIQSTNKNKSVNKAMPLELAQEETEIPLENVLRHCHEYKSYFPEATQSWHGVCSVSDQLHGMLGITRPLYMRAQAKLGIKATAAVILAMLERMPDIRKPAAYFQGLIQRFDEGCLNLNAMFGQQKGRKLSADNFWRR</sequence>
<feature type="compositionally biased region" description="Basic and acidic residues" evidence="1">
    <location>
        <begin position="213"/>
        <end position="222"/>
    </location>
</feature>
<evidence type="ECO:0000313" key="5">
    <source>
        <dbReference type="Proteomes" id="UP000231259"/>
    </source>
</evidence>
<dbReference type="AlphaFoldDB" id="A0A2G8RIW4"/>
<dbReference type="NCBIfam" id="NF040974">
    <property type="entry name" value="RepABC_RepC"/>
    <property type="match status" value="1"/>
</dbReference>
<dbReference type="OrthoDB" id="7488837at2"/>
<evidence type="ECO:0000259" key="2">
    <source>
        <dbReference type="Pfam" id="PF03428"/>
    </source>
</evidence>
<dbReference type="Pfam" id="PF03428">
    <property type="entry name" value="RP-C"/>
    <property type="match status" value="1"/>
</dbReference>
<protein>
    <submittedName>
        <fullName evidence="4">Uncharacterized protein</fullName>
    </submittedName>
</protein>
<reference evidence="4 5" key="1">
    <citation type="submission" date="2013-09" db="EMBL/GenBank/DDBJ databases">
        <title>Genome sequencing of Phaeobacter antarcticus sp. nov. SM1211.</title>
        <authorList>
            <person name="Zhang X.-Y."/>
            <person name="Liu C."/>
            <person name="Chen X.-L."/>
            <person name="Xie B.-B."/>
            <person name="Qin Q.-L."/>
            <person name="Rong J.-C."/>
            <person name="Zhang Y.-Z."/>
        </authorList>
    </citation>
    <scope>NUCLEOTIDE SEQUENCE [LARGE SCALE GENOMIC DNA]</scope>
    <source>
        <strain evidence="4 5">SM1211</strain>
    </source>
</reference>
<evidence type="ECO:0000256" key="1">
    <source>
        <dbReference type="SAM" id="MobiDB-lite"/>
    </source>
</evidence>
<dbReference type="InterPro" id="IPR005090">
    <property type="entry name" value="RepC_N"/>
</dbReference>
<feature type="domain" description="Plasmid replication protein C N-terminal" evidence="2">
    <location>
        <begin position="16"/>
        <end position="158"/>
    </location>
</feature>